<protein>
    <recommendedName>
        <fullName evidence="5">EGF-like domain-containing protein</fullName>
    </recommendedName>
</protein>
<keyword evidence="2" id="KW-0732">Signal</keyword>
<keyword evidence="1" id="KW-0812">Transmembrane</keyword>
<organism evidence="3 4">
    <name type="scientific">Magallana gigas</name>
    <name type="common">Pacific oyster</name>
    <name type="synonym">Crassostrea gigas</name>
    <dbReference type="NCBI Taxonomy" id="29159"/>
    <lineage>
        <taxon>Eukaryota</taxon>
        <taxon>Metazoa</taxon>
        <taxon>Spiralia</taxon>
        <taxon>Lophotrochozoa</taxon>
        <taxon>Mollusca</taxon>
        <taxon>Bivalvia</taxon>
        <taxon>Autobranchia</taxon>
        <taxon>Pteriomorphia</taxon>
        <taxon>Ostreida</taxon>
        <taxon>Ostreoidea</taxon>
        <taxon>Ostreidae</taxon>
        <taxon>Magallana</taxon>
    </lineage>
</organism>
<accession>A0A8W8NLU2</accession>
<keyword evidence="1" id="KW-0472">Membrane</keyword>
<feature type="chain" id="PRO_5036443402" description="EGF-like domain-containing protein" evidence="2">
    <location>
        <begin position="26"/>
        <end position="229"/>
    </location>
</feature>
<evidence type="ECO:0000256" key="2">
    <source>
        <dbReference type="SAM" id="SignalP"/>
    </source>
</evidence>
<evidence type="ECO:0000313" key="4">
    <source>
        <dbReference type="Proteomes" id="UP000005408"/>
    </source>
</evidence>
<dbReference type="EnsemblMetazoa" id="G6421.1">
    <property type="protein sequence ID" value="G6421.1:cds"/>
    <property type="gene ID" value="G6421"/>
</dbReference>
<feature type="signal peptide" evidence="2">
    <location>
        <begin position="1"/>
        <end position="25"/>
    </location>
</feature>
<dbReference type="Gene3D" id="2.170.300.10">
    <property type="entry name" value="Tie2 ligand-binding domain superfamily"/>
    <property type="match status" value="1"/>
</dbReference>
<feature type="transmembrane region" description="Helical" evidence="1">
    <location>
        <begin position="108"/>
        <end position="132"/>
    </location>
</feature>
<proteinExistence type="predicted"/>
<name>A0A8W8NLU2_MAGGI</name>
<evidence type="ECO:0008006" key="5">
    <source>
        <dbReference type="Google" id="ProtNLM"/>
    </source>
</evidence>
<sequence length="229" mass="26280">MMLLNQLHTFSCVLLLIISIELSRTRECGENHKCCPDFREINGTCTECTGFYGENCNTPCPSNFYGPKCKGVCNCSENETCNQFVGCVSNFTCEDVGQHLVRSQQGNLLWQIGICSLAIQSLTLCLCISIVLRKRMKWRKKTRITSQGSVRDHIRHLERSSKMPKYKRKCENDDEGPLDGVPTYGQLRNGYNHIYFPKVHLDGFFSDEYSSMKDQNLRHNGIMTYLYDD</sequence>
<reference evidence="3" key="1">
    <citation type="submission" date="2022-08" db="UniProtKB">
        <authorList>
            <consortium name="EnsemblMetazoa"/>
        </authorList>
    </citation>
    <scope>IDENTIFICATION</scope>
    <source>
        <strain evidence="3">05x7-T-G4-1.051#20</strain>
    </source>
</reference>
<keyword evidence="1" id="KW-1133">Transmembrane helix</keyword>
<dbReference type="AlphaFoldDB" id="A0A8W8NLU2"/>
<evidence type="ECO:0000256" key="1">
    <source>
        <dbReference type="SAM" id="Phobius"/>
    </source>
</evidence>
<keyword evidence="4" id="KW-1185">Reference proteome</keyword>
<evidence type="ECO:0000313" key="3">
    <source>
        <dbReference type="EnsemblMetazoa" id="G6421.1:cds"/>
    </source>
</evidence>
<dbReference type="Proteomes" id="UP000005408">
    <property type="component" value="Unassembled WGS sequence"/>
</dbReference>